<keyword evidence="2" id="KW-0812">Transmembrane</keyword>
<sequence length="409" mass="45514">MVVRRWMNHDQLPGDGSPTCGESAVTSLNHAVKFEEQVFLNETWCTPYIARRITLGNNLRVHHYFFSSEMTSLANLTDADITLILQSLDEELNSNVLYSLLHGLYTGVCFVTLWNIYNAKSQSVMVTIIILLYIASCVVFSISWYLVSSVFIDHGQDLLSAFMRLAVGLSKSTLVMQGTAGAICTALADSTMIWRCWQVWGRRWLIILLPTILLISALVFKGIYTQLLTTMIEVNTANLLIPVLYPSFMLGTTLCCTLLIIFRILTVRRAGEGSLGPYRHVVEILVESTASYAVCLVIYVAFYARDSKPSFYADVIAANARGIAPTFLAGRVAAGHAHPDDSWDEGVISSLRFGQGHSRDDTESLDDDLESQVDRGDQLEHSLTDSKENQENVTPTDDDRGTQLSQYRG</sequence>
<feature type="compositionally biased region" description="Basic and acidic residues" evidence="1">
    <location>
        <begin position="372"/>
        <end position="390"/>
    </location>
</feature>
<dbReference type="EMBL" id="KZ293656">
    <property type="protein sequence ID" value="PBK93702.1"/>
    <property type="molecule type" value="Genomic_DNA"/>
</dbReference>
<feature type="region of interest" description="Disordered" evidence="1">
    <location>
        <begin position="356"/>
        <end position="409"/>
    </location>
</feature>
<dbReference type="OrthoDB" id="2992432at2759"/>
<proteinExistence type="predicted"/>
<organism evidence="3 4">
    <name type="scientific">Armillaria gallica</name>
    <name type="common">Bulbous honey fungus</name>
    <name type="synonym">Armillaria bulbosa</name>
    <dbReference type="NCBI Taxonomy" id="47427"/>
    <lineage>
        <taxon>Eukaryota</taxon>
        <taxon>Fungi</taxon>
        <taxon>Dikarya</taxon>
        <taxon>Basidiomycota</taxon>
        <taxon>Agaricomycotina</taxon>
        <taxon>Agaricomycetes</taxon>
        <taxon>Agaricomycetidae</taxon>
        <taxon>Agaricales</taxon>
        <taxon>Marasmiineae</taxon>
        <taxon>Physalacriaceae</taxon>
        <taxon>Armillaria</taxon>
    </lineage>
</organism>
<feature type="transmembrane region" description="Helical" evidence="2">
    <location>
        <begin position="204"/>
        <end position="224"/>
    </location>
</feature>
<protein>
    <submittedName>
        <fullName evidence="3">Uncharacterized protein</fullName>
    </submittedName>
</protein>
<feature type="transmembrane region" description="Helical" evidence="2">
    <location>
        <begin position="124"/>
        <end position="147"/>
    </location>
</feature>
<feature type="transmembrane region" description="Helical" evidence="2">
    <location>
        <begin position="244"/>
        <end position="265"/>
    </location>
</feature>
<evidence type="ECO:0000313" key="3">
    <source>
        <dbReference type="EMBL" id="PBK93702.1"/>
    </source>
</evidence>
<keyword evidence="2" id="KW-1133">Transmembrane helix</keyword>
<dbReference type="InParanoid" id="A0A2H3DQF4"/>
<evidence type="ECO:0000256" key="1">
    <source>
        <dbReference type="SAM" id="MobiDB-lite"/>
    </source>
</evidence>
<feature type="transmembrane region" description="Helical" evidence="2">
    <location>
        <begin position="285"/>
        <end position="304"/>
    </location>
</feature>
<name>A0A2H3DQF4_ARMGA</name>
<keyword evidence="2" id="KW-0472">Membrane</keyword>
<evidence type="ECO:0000256" key="2">
    <source>
        <dbReference type="SAM" id="Phobius"/>
    </source>
</evidence>
<feature type="transmembrane region" description="Helical" evidence="2">
    <location>
        <begin position="96"/>
        <end position="117"/>
    </location>
</feature>
<keyword evidence="4" id="KW-1185">Reference proteome</keyword>
<evidence type="ECO:0000313" key="4">
    <source>
        <dbReference type="Proteomes" id="UP000217790"/>
    </source>
</evidence>
<dbReference type="AlphaFoldDB" id="A0A2H3DQF4"/>
<reference evidence="4" key="1">
    <citation type="journal article" date="2017" name="Nat. Ecol. Evol.">
        <title>Genome expansion and lineage-specific genetic innovations in the forest pathogenic fungi Armillaria.</title>
        <authorList>
            <person name="Sipos G."/>
            <person name="Prasanna A.N."/>
            <person name="Walter M.C."/>
            <person name="O'Connor E."/>
            <person name="Balint B."/>
            <person name="Krizsan K."/>
            <person name="Kiss B."/>
            <person name="Hess J."/>
            <person name="Varga T."/>
            <person name="Slot J."/>
            <person name="Riley R."/>
            <person name="Boka B."/>
            <person name="Rigling D."/>
            <person name="Barry K."/>
            <person name="Lee J."/>
            <person name="Mihaltcheva S."/>
            <person name="LaButti K."/>
            <person name="Lipzen A."/>
            <person name="Waldron R."/>
            <person name="Moloney N.M."/>
            <person name="Sperisen C."/>
            <person name="Kredics L."/>
            <person name="Vagvoelgyi C."/>
            <person name="Patrignani A."/>
            <person name="Fitzpatrick D."/>
            <person name="Nagy I."/>
            <person name="Doyle S."/>
            <person name="Anderson J.B."/>
            <person name="Grigoriev I.V."/>
            <person name="Gueldener U."/>
            <person name="Muensterkoetter M."/>
            <person name="Nagy L.G."/>
        </authorList>
    </citation>
    <scope>NUCLEOTIDE SEQUENCE [LARGE SCALE GENOMIC DNA]</scope>
    <source>
        <strain evidence="4">Ar21-2</strain>
    </source>
</reference>
<dbReference type="Proteomes" id="UP000217790">
    <property type="component" value="Unassembled WGS sequence"/>
</dbReference>
<gene>
    <name evidence="3" type="ORF">ARMGADRAFT_1165134</name>
</gene>
<accession>A0A2H3DQF4</accession>